<protein>
    <submittedName>
        <fullName evidence="1">Uncharacterized protein</fullName>
    </submittedName>
</protein>
<gene>
    <name evidence="1" type="ORF">L1987_08307</name>
</gene>
<evidence type="ECO:0000313" key="1">
    <source>
        <dbReference type="EMBL" id="KAI3820759.1"/>
    </source>
</evidence>
<evidence type="ECO:0000313" key="2">
    <source>
        <dbReference type="Proteomes" id="UP001056120"/>
    </source>
</evidence>
<keyword evidence="2" id="KW-1185">Reference proteome</keyword>
<dbReference type="Proteomes" id="UP001056120">
    <property type="component" value="Linkage Group LG03"/>
</dbReference>
<dbReference type="EMBL" id="CM042020">
    <property type="protein sequence ID" value="KAI3820759.1"/>
    <property type="molecule type" value="Genomic_DNA"/>
</dbReference>
<name>A0ACB9JKP7_9ASTR</name>
<organism evidence="1 2">
    <name type="scientific">Smallanthus sonchifolius</name>
    <dbReference type="NCBI Taxonomy" id="185202"/>
    <lineage>
        <taxon>Eukaryota</taxon>
        <taxon>Viridiplantae</taxon>
        <taxon>Streptophyta</taxon>
        <taxon>Embryophyta</taxon>
        <taxon>Tracheophyta</taxon>
        <taxon>Spermatophyta</taxon>
        <taxon>Magnoliopsida</taxon>
        <taxon>eudicotyledons</taxon>
        <taxon>Gunneridae</taxon>
        <taxon>Pentapetalae</taxon>
        <taxon>asterids</taxon>
        <taxon>campanulids</taxon>
        <taxon>Asterales</taxon>
        <taxon>Asteraceae</taxon>
        <taxon>Asteroideae</taxon>
        <taxon>Heliantheae alliance</taxon>
        <taxon>Millerieae</taxon>
        <taxon>Smallanthus</taxon>
    </lineage>
</organism>
<accession>A0ACB9JKP7</accession>
<reference evidence="1 2" key="2">
    <citation type="journal article" date="2022" name="Mol. Ecol. Resour.">
        <title>The genomes of chicory, endive, great burdock and yacon provide insights into Asteraceae paleo-polyploidization history and plant inulin production.</title>
        <authorList>
            <person name="Fan W."/>
            <person name="Wang S."/>
            <person name="Wang H."/>
            <person name="Wang A."/>
            <person name="Jiang F."/>
            <person name="Liu H."/>
            <person name="Zhao H."/>
            <person name="Xu D."/>
            <person name="Zhang Y."/>
        </authorList>
    </citation>
    <scope>NUCLEOTIDE SEQUENCE [LARGE SCALE GENOMIC DNA]</scope>
    <source>
        <strain evidence="2">cv. Yunnan</strain>
        <tissue evidence="1">Leaves</tissue>
    </source>
</reference>
<sequence length="108" mass="11871">MNPSTAGEAIHRLETDRPFGPALLSYRVHHLYNVQSAVQTKSPVNVSLEMKPPQDLGVLRKNLEMMNLMLEKSGDGLSPEMRGRLESEIKGLMKKVSAMDGSSTSSCL</sequence>
<comment type="caution">
    <text evidence="1">The sequence shown here is derived from an EMBL/GenBank/DDBJ whole genome shotgun (WGS) entry which is preliminary data.</text>
</comment>
<proteinExistence type="predicted"/>
<reference evidence="2" key="1">
    <citation type="journal article" date="2022" name="Mol. Ecol. Resour.">
        <title>The genomes of chicory, endive, great burdock and yacon provide insights into Asteraceae palaeo-polyploidization history and plant inulin production.</title>
        <authorList>
            <person name="Fan W."/>
            <person name="Wang S."/>
            <person name="Wang H."/>
            <person name="Wang A."/>
            <person name="Jiang F."/>
            <person name="Liu H."/>
            <person name="Zhao H."/>
            <person name="Xu D."/>
            <person name="Zhang Y."/>
        </authorList>
    </citation>
    <scope>NUCLEOTIDE SEQUENCE [LARGE SCALE GENOMIC DNA]</scope>
    <source>
        <strain evidence="2">cv. Yunnan</strain>
    </source>
</reference>